<sequence>MLSNLGKNPYNQLLIEHLAKNGVKVESEDDHQGIIFLPQVLKKGRPNILHLHKLHYFFLSKKGQHKSFFDRDEVRRSFKLLVFLSQIWILKLIGTKIVCTVHEWADKVEGGKQSIPSGWLPILGRGFDALIVHCETTKKQLLEGFGLEILPKVFVVQHGNYIGSYANSISQQLGRKILAIKDENLTFLLFGNIYHSKGFLEAIDSFKRLPQHKLFLIIAGYPAESGIENLIREKIQGYGNILFVPQQVPDKEVQIYMNACDCVVLPYKIFTTSGVTLLAMSFGKACIAPNSGYFSDLLDEFGAFLYDSTQENGLFYAMKEAIYKQGMLLDMGEHNLELAQKWNWDYVAEETLNVYQQCLR</sequence>
<protein>
    <submittedName>
        <fullName evidence="3">Glycosyltransferase family 4 protein</fullName>
    </submittedName>
</protein>
<comment type="caution">
    <text evidence="3">The sequence shown here is derived from an EMBL/GenBank/DDBJ whole genome shotgun (WGS) entry which is preliminary data.</text>
</comment>
<keyword evidence="1" id="KW-0808">Transferase</keyword>
<evidence type="ECO:0000256" key="1">
    <source>
        <dbReference type="ARBA" id="ARBA00022679"/>
    </source>
</evidence>
<dbReference type="SUPFAM" id="SSF53756">
    <property type="entry name" value="UDP-Glycosyltransferase/glycogen phosphorylase"/>
    <property type="match status" value="1"/>
</dbReference>
<evidence type="ECO:0000259" key="2">
    <source>
        <dbReference type="Pfam" id="PF00534"/>
    </source>
</evidence>
<evidence type="ECO:0000313" key="4">
    <source>
        <dbReference type="Proteomes" id="UP000729701"/>
    </source>
</evidence>
<dbReference type="AlphaFoldDB" id="A0A951USB3"/>
<accession>A0A951USB3</accession>
<dbReference type="PANTHER" id="PTHR46401:SF2">
    <property type="entry name" value="GLYCOSYLTRANSFERASE WBBK-RELATED"/>
    <property type="match status" value="1"/>
</dbReference>
<dbReference type="Proteomes" id="UP000729701">
    <property type="component" value="Unassembled WGS sequence"/>
</dbReference>
<reference evidence="3" key="2">
    <citation type="journal article" date="2022" name="Microbiol. Resour. Announc.">
        <title>Metagenome Sequencing to Explore Phylogenomics of Terrestrial Cyanobacteria.</title>
        <authorList>
            <person name="Ward R.D."/>
            <person name="Stajich J.E."/>
            <person name="Johansen J.R."/>
            <person name="Huntemann M."/>
            <person name="Clum A."/>
            <person name="Foster B."/>
            <person name="Foster B."/>
            <person name="Roux S."/>
            <person name="Palaniappan K."/>
            <person name="Varghese N."/>
            <person name="Mukherjee S."/>
            <person name="Reddy T.B.K."/>
            <person name="Daum C."/>
            <person name="Copeland A."/>
            <person name="Chen I.A."/>
            <person name="Ivanova N.N."/>
            <person name="Kyrpides N.C."/>
            <person name="Shapiro N."/>
            <person name="Eloe-Fadrosh E.A."/>
            <person name="Pietrasiak N."/>
        </authorList>
    </citation>
    <scope>NUCLEOTIDE SEQUENCE</scope>
    <source>
        <strain evidence="3">GSE-NOS-MK-12-04C</strain>
    </source>
</reference>
<dbReference type="Pfam" id="PF00534">
    <property type="entry name" value="Glycos_transf_1"/>
    <property type="match status" value="1"/>
</dbReference>
<name>A0A951USB3_9CYAN</name>
<gene>
    <name evidence="3" type="ORF">KME60_14095</name>
</gene>
<dbReference type="PANTHER" id="PTHR46401">
    <property type="entry name" value="GLYCOSYLTRANSFERASE WBBK-RELATED"/>
    <property type="match status" value="1"/>
</dbReference>
<dbReference type="GO" id="GO:0016757">
    <property type="term" value="F:glycosyltransferase activity"/>
    <property type="evidence" value="ECO:0007669"/>
    <property type="project" value="InterPro"/>
</dbReference>
<feature type="domain" description="Glycosyl transferase family 1" evidence="2">
    <location>
        <begin position="175"/>
        <end position="332"/>
    </location>
</feature>
<dbReference type="InterPro" id="IPR001296">
    <property type="entry name" value="Glyco_trans_1"/>
</dbReference>
<dbReference type="CDD" id="cd03801">
    <property type="entry name" value="GT4_PimA-like"/>
    <property type="match status" value="1"/>
</dbReference>
<dbReference type="GO" id="GO:0009103">
    <property type="term" value="P:lipopolysaccharide biosynthetic process"/>
    <property type="evidence" value="ECO:0007669"/>
    <property type="project" value="TreeGrafter"/>
</dbReference>
<organism evidence="3 4">
    <name type="scientific">Cyanomargarita calcarea GSE-NOS-MK-12-04C</name>
    <dbReference type="NCBI Taxonomy" id="2839659"/>
    <lineage>
        <taxon>Bacteria</taxon>
        <taxon>Bacillati</taxon>
        <taxon>Cyanobacteriota</taxon>
        <taxon>Cyanophyceae</taxon>
        <taxon>Nostocales</taxon>
        <taxon>Cyanomargaritaceae</taxon>
        <taxon>Cyanomargarita</taxon>
    </lineage>
</organism>
<dbReference type="Gene3D" id="3.40.50.2000">
    <property type="entry name" value="Glycogen Phosphorylase B"/>
    <property type="match status" value="1"/>
</dbReference>
<evidence type="ECO:0000313" key="3">
    <source>
        <dbReference type="EMBL" id="MBW4668518.1"/>
    </source>
</evidence>
<reference evidence="3" key="1">
    <citation type="submission" date="2021-05" db="EMBL/GenBank/DDBJ databases">
        <authorList>
            <person name="Pietrasiak N."/>
            <person name="Ward R."/>
            <person name="Stajich J.E."/>
            <person name="Kurbessoian T."/>
        </authorList>
    </citation>
    <scope>NUCLEOTIDE SEQUENCE</scope>
    <source>
        <strain evidence="3">GSE-NOS-MK-12-04C</strain>
    </source>
</reference>
<dbReference type="EMBL" id="JAHHGZ010000013">
    <property type="protein sequence ID" value="MBW4668518.1"/>
    <property type="molecule type" value="Genomic_DNA"/>
</dbReference>
<proteinExistence type="predicted"/>